<organism evidence="2 3">
    <name type="scientific">phage Lak_Megaphage_Sonny</name>
    <dbReference type="NCBI Taxonomy" id="3109229"/>
    <lineage>
        <taxon>Viruses</taxon>
        <taxon>Duplodnaviria</taxon>
        <taxon>Heunggongvirae</taxon>
        <taxon>Uroviricota</taxon>
        <taxon>Caudoviricetes</taxon>
        <taxon>Caudoviricetes code 15 clade</taxon>
    </lineage>
</organism>
<evidence type="ECO:0000313" key="2">
    <source>
        <dbReference type="EMBL" id="WQJ53501.1"/>
    </source>
</evidence>
<evidence type="ECO:0000259" key="1">
    <source>
        <dbReference type="Pfam" id="PF00149"/>
    </source>
</evidence>
<proteinExistence type="predicted"/>
<name>A0ABZ0Z491_9CAUD</name>
<feature type="domain" description="Calcineurin-like phosphoesterase" evidence="1">
    <location>
        <begin position="5"/>
        <end position="130"/>
    </location>
</feature>
<evidence type="ECO:0000313" key="3">
    <source>
        <dbReference type="Proteomes" id="UP001358193"/>
    </source>
</evidence>
<keyword evidence="3" id="KW-1185">Reference proteome</keyword>
<dbReference type="Pfam" id="PF00149">
    <property type="entry name" value="Metallophos"/>
    <property type="match status" value="1"/>
</dbReference>
<dbReference type="SUPFAM" id="SSF56300">
    <property type="entry name" value="Metallo-dependent phosphatases"/>
    <property type="match status" value="1"/>
</dbReference>
<accession>A0ABZ0Z491</accession>
<reference evidence="2 3" key="1">
    <citation type="submission" date="2023-11" db="EMBL/GenBank/DDBJ databases">
        <authorList>
            <person name="Cook R."/>
            <person name="Crisci M."/>
            <person name="Pye H."/>
            <person name="Adriaenssens E."/>
            <person name="Santini J."/>
        </authorList>
    </citation>
    <scope>NUCLEOTIDE SEQUENCE [LARGE SCALE GENOMIC DNA]</scope>
    <source>
        <strain evidence="2">Lak_Megaphage_Sonny</strain>
    </source>
</reference>
<protein>
    <recommendedName>
        <fullName evidence="1">Calcineurin-like phosphoesterase domain-containing protein</fullName>
    </recommendedName>
</protein>
<dbReference type="Proteomes" id="UP001358193">
    <property type="component" value="Segment"/>
</dbReference>
<dbReference type="EMBL" id="OR769223">
    <property type="protein sequence ID" value="WQJ53501.1"/>
    <property type="molecule type" value="Genomic_DNA"/>
</dbReference>
<dbReference type="InterPro" id="IPR004843">
    <property type="entry name" value="Calcineurin-like_PHP"/>
</dbReference>
<sequence length="317" mass="37793">MIYNIIGDIHCRTNWKELVKKDAINIFVGDYFSPYNDISFKKGKKNFLEIINFKMNHPETILLIGNHDEDHWHIRERYSRFDFINCQHISNLFEQYKDLFQVAYSINNEVLVTHAGVSVIWYIRYKYNRYINCLVNLHEEKDTSKTINEAIEKANNKLSSEFIKRYYRDESTMYIWQNDIYWFKDGTFQKFNETPDSIAEFINNFWKNGKYTAFNFISNAGIGDSYGDDIHHSPMWIRPASLQEANIFKYMNYAQVVGHTQFKEPCTYYWMACRKIENNSLYSSEEDKIFFCDCLGQSTSSILYDNEAKIFSINNKN</sequence>
<dbReference type="InterPro" id="IPR029052">
    <property type="entry name" value="Metallo-depent_PP-like"/>
</dbReference>
<dbReference type="Gene3D" id="3.60.21.10">
    <property type="match status" value="1"/>
</dbReference>